<gene>
    <name evidence="3" type="ORF">EDC05_006310</name>
</gene>
<evidence type="ECO:0000256" key="2">
    <source>
        <dbReference type="SAM" id="SignalP"/>
    </source>
</evidence>
<comment type="caution">
    <text evidence="3">The sequence shown here is derived from an EMBL/GenBank/DDBJ whole genome shotgun (WGS) entry which is preliminary data.</text>
</comment>
<proteinExistence type="predicted"/>
<name>A0ABQ8PD76_9FUNG</name>
<feature type="signal peptide" evidence="2">
    <location>
        <begin position="1"/>
        <end position="22"/>
    </location>
</feature>
<dbReference type="Proteomes" id="UP001151295">
    <property type="component" value="Unassembled WGS sequence"/>
</dbReference>
<evidence type="ECO:0000313" key="4">
    <source>
        <dbReference type="Proteomes" id="UP001151295"/>
    </source>
</evidence>
<accession>A0ABQ8PD76</accession>
<sequence>MKINKAAIRVLALGAIAAVIAAHGSTAPSIDWSSQCAEHAVLVNWWSIRLTLSQKLLFSRSEIGTAKYNQLKTILGPFFLLPSNPNIDVFNTVVGIAGASVIDEYIGTSITNYWRRHPCTIPTTSDVYYATTTSDVYQDTTSDVYQDTTSDVYQDTTSDVYQDTTSDVNQDTTSDVYQDTTSDVYQDTTSDIYQDTTVIEVNTSCDENDTTTSDVYQDTTSDVNQDTTSDVYQDTTSD</sequence>
<evidence type="ECO:0000256" key="1">
    <source>
        <dbReference type="SAM" id="MobiDB-lite"/>
    </source>
</evidence>
<reference evidence="3" key="1">
    <citation type="submission" date="2022-07" db="EMBL/GenBank/DDBJ databases">
        <title>Phylogenomic reconstructions and comparative analyses of Kickxellomycotina fungi.</title>
        <authorList>
            <person name="Reynolds N.K."/>
            <person name="Stajich J.E."/>
            <person name="Barry K."/>
            <person name="Grigoriev I.V."/>
            <person name="Crous P."/>
            <person name="Smith M.E."/>
        </authorList>
    </citation>
    <scope>NUCLEOTIDE SEQUENCE</scope>
    <source>
        <strain evidence="3">BCRC 34882</strain>
    </source>
</reference>
<dbReference type="EMBL" id="JANBQD010000175">
    <property type="protein sequence ID" value="KAJ1986387.1"/>
    <property type="molecule type" value="Genomic_DNA"/>
</dbReference>
<feature type="non-terminal residue" evidence="3">
    <location>
        <position position="238"/>
    </location>
</feature>
<protein>
    <submittedName>
        <fullName evidence="3">Uncharacterized protein</fullName>
    </submittedName>
</protein>
<keyword evidence="4" id="KW-1185">Reference proteome</keyword>
<organism evidence="3 4">
    <name type="scientific">Coemansia umbellata</name>
    <dbReference type="NCBI Taxonomy" id="1424467"/>
    <lineage>
        <taxon>Eukaryota</taxon>
        <taxon>Fungi</taxon>
        <taxon>Fungi incertae sedis</taxon>
        <taxon>Zoopagomycota</taxon>
        <taxon>Kickxellomycotina</taxon>
        <taxon>Kickxellomycetes</taxon>
        <taxon>Kickxellales</taxon>
        <taxon>Kickxellaceae</taxon>
        <taxon>Coemansia</taxon>
    </lineage>
</organism>
<evidence type="ECO:0000313" key="3">
    <source>
        <dbReference type="EMBL" id="KAJ1986387.1"/>
    </source>
</evidence>
<feature type="region of interest" description="Disordered" evidence="1">
    <location>
        <begin position="204"/>
        <end position="238"/>
    </location>
</feature>
<keyword evidence="2" id="KW-0732">Signal</keyword>
<feature type="chain" id="PRO_5046615595" evidence="2">
    <location>
        <begin position="23"/>
        <end position="238"/>
    </location>
</feature>